<dbReference type="Gene3D" id="3.30.1540.10">
    <property type="entry name" value="formyl-coa transferase, domain 3"/>
    <property type="match status" value="1"/>
</dbReference>
<dbReference type="SUPFAM" id="SSF89796">
    <property type="entry name" value="CoA-transferase family III (CaiB/BaiF)"/>
    <property type="match status" value="1"/>
</dbReference>
<gene>
    <name evidence="1" type="ORF">GPL26_01965</name>
</gene>
<proteinExistence type="predicted"/>
<name>A0AA41K4S1_9FIRM</name>
<dbReference type="PANTHER" id="PTHR48228:SF2">
    <property type="entry name" value="E-CINNAMOYL-COA:R-PHENYLLACTATE COA TRANSFERASE LARGE SUBUNIT"/>
    <property type="match status" value="1"/>
</dbReference>
<dbReference type="InterPro" id="IPR023606">
    <property type="entry name" value="CoA-Trfase_III_dom_1_sf"/>
</dbReference>
<evidence type="ECO:0000313" key="1">
    <source>
        <dbReference type="EMBL" id="MBT9808407.1"/>
    </source>
</evidence>
<dbReference type="InterPro" id="IPR044855">
    <property type="entry name" value="CoA-Trfase_III_dom3_sf"/>
</dbReference>
<reference evidence="1" key="1">
    <citation type="journal article" date="2021" name="Gut Microbes">
        <title>A synthetic consortium of 100 gut commensals modulates the composition and function in a colon model of the microbiome of elderly subjects.</title>
        <authorList>
            <person name="Perez M."/>
            <person name="Ntemiri A."/>
            <person name="Tan H."/>
            <person name="Harris H.M.B."/>
            <person name="Roager H.M."/>
            <person name="Ribiere C."/>
            <person name="O'Toole P.W."/>
        </authorList>
    </citation>
    <scope>NUCLEOTIDE SEQUENCE</scope>
    <source>
        <strain evidence="1">MCC335</strain>
    </source>
</reference>
<dbReference type="InterPro" id="IPR003673">
    <property type="entry name" value="CoA-Trfase_fam_III"/>
</dbReference>
<dbReference type="GO" id="GO:0016740">
    <property type="term" value="F:transferase activity"/>
    <property type="evidence" value="ECO:0007669"/>
    <property type="project" value="UniProtKB-KW"/>
</dbReference>
<organism evidence="1 2">
    <name type="scientific">Enterocloster citroniae</name>
    <dbReference type="NCBI Taxonomy" id="358743"/>
    <lineage>
        <taxon>Bacteria</taxon>
        <taxon>Bacillati</taxon>
        <taxon>Bacillota</taxon>
        <taxon>Clostridia</taxon>
        <taxon>Lachnospirales</taxon>
        <taxon>Lachnospiraceae</taxon>
        <taxon>Enterocloster</taxon>
    </lineage>
</organism>
<dbReference type="Gene3D" id="3.40.50.10540">
    <property type="entry name" value="Crotonobetainyl-coa:carnitine coa-transferase, domain 1"/>
    <property type="match status" value="1"/>
</dbReference>
<dbReference type="AlphaFoldDB" id="A0AA41K4S1"/>
<dbReference type="Pfam" id="PF02515">
    <property type="entry name" value="CoA_transf_3"/>
    <property type="match status" value="1"/>
</dbReference>
<comment type="caution">
    <text evidence="1">The sequence shown here is derived from an EMBL/GenBank/DDBJ whole genome shotgun (WGS) entry which is preliminary data.</text>
</comment>
<protein>
    <submittedName>
        <fullName evidence="1">CoA transferase</fullName>
    </submittedName>
</protein>
<dbReference type="PANTHER" id="PTHR48228">
    <property type="entry name" value="SUCCINYL-COA--D-CITRAMALATE COA-TRANSFERASE"/>
    <property type="match status" value="1"/>
</dbReference>
<dbReference type="Proteomes" id="UP000708338">
    <property type="component" value="Unassembled WGS sequence"/>
</dbReference>
<accession>A0AA41K4S1</accession>
<dbReference type="EMBL" id="WQPS01000003">
    <property type="protein sequence ID" value="MBT9808407.1"/>
    <property type="molecule type" value="Genomic_DNA"/>
</dbReference>
<dbReference type="InterPro" id="IPR050509">
    <property type="entry name" value="CoA-transferase_III"/>
</dbReference>
<sequence>MTKRGIPTMKPLEGIKVIELAEYVAVPGAPRLLADWGATVYKIERPQGDPSRHLGPSFKMIDFMKEDYNHCVDMMVGGNRQYICLDLKKPEGMEALHKLLETADVFATSWRQKALDKLHLDYESLKEKYPGLIYAQVTGYGDRGPEKDNPGYDTICYAARGGWFRSLPQEGDAPMNWPNALGDLPTSVALAAGICGALVKKAKTGLGDRVFISLYHTALYFLTVGIVTSTYDNHYPSSRKNPPSPLNNTYPTRDGGWIYLCMPVYDAEFNKCMDLIERPDLIGSPVYSSYNKVLAEGRVTEVVNLIEEGFMKKDADEWVRIFKEKDTPAGKCFTVDDILSDPQAWENDFLRKIHYDNGVDGIVTDTPVRFQSMGLPPLEQSKPIGYHTEEILSQYGYTQEQLDEMKRSGAIVVKHHNCE</sequence>
<keyword evidence="1" id="KW-0808">Transferase</keyword>
<evidence type="ECO:0000313" key="2">
    <source>
        <dbReference type="Proteomes" id="UP000708338"/>
    </source>
</evidence>